<dbReference type="Pfam" id="PF01182">
    <property type="entry name" value="Glucosamine_iso"/>
    <property type="match status" value="1"/>
</dbReference>
<dbReference type="InterPro" id="IPR037171">
    <property type="entry name" value="NagB/RpiA_transferase-like"/>
</dbReference>
<evidence type="ECO:0000256" key="3">
    <source>
        <dbReference type="ARBA" id="ARBA00004961"/>
    </source>
</evidence>
<accession>H1DGJ5</accession>
<name>H1DGJ5_9BACT</name>
<keyword evidence="7" id="KW-0378">Hydrolase</keyword>
<evidence type="ECO:0000313" key="10">
    <source>
        <dbReference type="Proteomes" id="UP000004892"/>
    </source>
</evidence>
<comment type="pathway">
    <text evidence="3 7">Carbohydrate degradation; pentose phosphate pathway; D-ribulose 5-phosphate from D-glucose 6-phosphate (oxidative stage): step 2/3.</text>
</comment>
<organism evidence="9 10">
    <name type="scientific">Odoribacter laneus YIT 12061</name>
    <dbReference type="NCBI Taxonomy" id="742817"/>
    <lineage>
        <taxon>Bacteria</taxon>
        <taxon>Pseudomonadati</taxon>
        <taxon>Bacteroidota</taxon>
        <taxon>Bacteroidia</taxon>
        <taxon>Bacteroidales</taxon>
        <taxon>Odoribacteraceae</taxon>
        <taxon>Odoribacter</taxon>
    </lineage>
</organism>
<dbReference type="InterPro" id="IPR005900">
    <property type="entry name" value="6-phosphogluconolactonase_DevB"/>
</dbReference>
<dbReference type="EC" id="3.1.1.31" evidence="5 7"/>
<comment type="function">
    <text evidence="2 7">Hydrolysis of 6-phosphogluconolactone to 6-phosphogluconate.</text>
</comment>
<dbReference type="GO" id="GO:0005975">
    <property type="term" value="P:carbohydrate metabolic process"/>
    <property type="evidence" value="ECO:0007669"/>
    <property type="project" value="UniProtKB-UniRule"/>
</dbReference>
<evidence type="ECO:0000313" key="9">
    <source>
        <dbReference type="EMBL" id="EHP47979.1"/>
    </source>
</evidence>
<dbReference type="Gene3D" id="3.40.50.1360">
    <property type="match status" value="1"/>
</dbReference>
<evidence type="ECO:0000256" key="6">
    <source>
        <dbReference type="ARBA" id="ARBA00020337"/>
    </source>
</evidence>
<feature type="domain" description="Glucosamine/galactosamine-6-phosphate isomerase" evidence="8">
    <location>
        <begin position="8"/>
        <end position="224"/>
    </location>
</feature>
<dbReference type="InterPro" id="IPR039104">
    <property type="entry name" value="6PGL"/>
</dbReference>
<protein>
    <recommendedName>
        <fullName evidence="6 7">6-phosphogluconolactonase</fullName>
        <shortName evidence="7">6PGL</shortName>
        <ecNumber evidence="5 7">3.1.1.31</ecNumber>
    </recommendedName>
</protein>
<dbReference type="PATRIC" id="fig|742817.3.peg.1465"/>
<evidence type="ECO:0000256" key="7">
    <source>
        <dbReference type="RuleBase" id="RU365095"/>
    </source>
</evidence>
<evidence type="ECO:0000256" key="4">
    <source>
        <dbReference type="ARBA" id="ARBA00010662"/>
    </source>
</evidence>
<dbReference type="HOGENOM" id="CLU_053947_4_0_10"/>
<dbReference type="CDD" id="cd01400">
    <property type="entry name" value="6PGL"/>
    <property type="match status" value="1"/>
</dbReference>
<dbReference type="eggNOG" id="COG0363">
    <property type="taxonomic scope" value="Bacteria"/>
</dbReference>
<dbReference type="RefSeq" id="WP_009136529.1">
    <property type="nucleotide sequence ID" value="NZ_JH594596.1"/>
</dbReference>
<gene>
    <name evidence="7" type="primary">pgl</name>
    <name evidence="9" type="ORF">HMPREF9449_01381</name>
</gene>
<sequence length="239" mass="26908">MKIHTFDTPKETARAVTHQLLKQLDTVRKDAFNLAISGGHTSELLFHLWAEIYPQSLPWQRVHLYWVDERCVPPTDGDSNYGLAKRTFLNHVKIPHDQIHRILGEANPDHEAQRYSDLVKKNLPDNDGFPQFDLLILGIGTDGHTSSIFPGQKDLLNYPTPYAVSAHPETHQYRIALTGQPMIRASMTLFHIVGAEKAEILTNVVDPSPAADQYPAGYVTRNADNVAYFIDKAAAKYLK</sequence>
<dbReference type="UniPathway" id="UPA00115">
    <property type="reaction ID" value="UER00409"/>
</dbReference>
<comment type="caution">
    <text evidence="9">The sequence shown here is derived from an EMBL/GenBank/DDBJ whole genome shotgun (WGS) entry which is preliminary data.</text>
</comment>
<dbReference type="STRING" id="742817.HMPREF9449_01381"/>
<dbReference type="GO" id="GO:0006098">
    <property type="term" value="P:pentose-phosphate shunt"/>
    <property type="evidence" value="ECO:0007669"/>
    <property type="project" value="UniProtKB-UniPathway"/>
</dbReference>
<keyword evidence="10" id="KW-1185">Reference proteome</keyword>
<evidence type="ECO:0000256" key="1">
    <source>
        <dbReference type="ARBA" id="ARBA00000832"/>
    </source>
</evidence>
<dbReference type="EMBL" id="ADMC01000021">
    <property type="protein sequence ID" value="EHP47979.1"/>
    <property type="molecule type" value="Genomic_DNA"/>
</dbReference>
<evidence type="ECO:0000256" key="5">
    <source>
        <dbReference type="ARBA" id="ARBA00013198"/>
    </source>
</evidence>
<dbReference type="PANTHER" id="PTHR11054">
    <property type="entry name" value="6-PHOSPHOGLUCONOLACTONASE"/>
    <property type="match status" value="1"/>
</dbReference>
<dbReference type="InterPro" id="IPR006148">
    <property type="entry name" value="Glc/Gal-6P_isomerase"/>
</dbReference>
<evidence type="ECO:0000256" key="2">
    <source>
        <dbReference type="ARBA" id="ARBA00002681"/>
    </source>
</evidence>
<comment type="similarity">
    <text evidence="4 7">Belongs to the glucosamine/galactosamine-6-phosphate isomerase family. 6-phosphogluconolactonase subfamily.</text>
</comment>
<proteinExistence type="inferred from homology"/>
<dbReference type="PANTHER" id="PTHR11054:SF0">
    <property type="entry name" value="6-PHOSPHOGLUCONOLACTONASE"/>
    <property type="match status" value="1"/>
</dbReference>
<dbReference type="GeneID" id="98068954"/>
<dbReference type="AlphaFoldDB" id="H1DGJ5"/>
<dbReference type="SUPFAM" id="SSF100950">
    <property type="entry name" value="NagB/RpiA/CoA transferase-like"/>
    <property type="match status" value="1"/>
</dbReference>
<dbReference type="NCBIfam" id="TIGR01198">
    <property type="entry name" value="pgl"/>
    <property type="match status" value="1"/>
</dbReference>
<dbReference type="Proteomes" id="UP000004892">
    <property type="component" value="Unassembled WGS sequence"/>
</dbReference>
<comment type="catalytic activity">
    <reaction evidence="1 7">
        <text>6-phospho-D-glucono-1,5-lactone + H2O = 6-phospho-D-gluconate + H(+)</text>
        <dbReference type="Rhea" id="RHEA:12556"/>
        <dbReference type="ChEBI" id="CHEBI:15377"/>
        <dbReference type="ChEBI" id="CHEBI:15378"/>
        <dbReference type="ChEBI" id="CHEBI:57955"/>
        <dbReference type="ChEBI" id="CHEBI:58759"/>
        <dbReference type="EC" id="3.1.1.31"/>
    </reaction>
</comment>
<dbReference type="GO" id="GO:0017057">
    <property type="term" value="F:6-phosphogluconolactonase activity"/>
    <property type="evidence" value="ECO:0007669"/>
    <property type="project" value="UniProtKB-UniRule"/>
</dbReference>
<evidence type="ECO:0000259" key="8">
    <source>
        <dbReference type="Pfam" id="PF01182"/>
    </source>
</evidence>
<reference evidence="9 10" key="1">
    <citation type="submission" date="2012-01" db="EMBL/GenBank/DDBJ databases">
        <title>The Genome Sequence of Odoribacter laneus YIT 12061.</title>
        <authorList>
            <consortium name="The Broad Institute Genome Sequencing Platform"/>
            <person name="Earl A."/>
            <person name="Ward D."/>
            <person name="Feldgarden M."/>
            <person name="Gevers D."/>
            <person name="Morotomi M."/>
            <person name="Young S.K."/>
            <person name="Zeng Q."/>
            <person name="Gargeya S."/>
            <person name="Fitzgerald M."/>
            <person name="Haas B."/>
            <person name="Abouelleil A."/>
            <person name="Alvarado L."/>
            <person name="Arachchi H.M."/>
            <person name="Berlin A."/>
            <person name="Chapman S.B."/>
            <person name="Gearin G."/>
            <person name="Goldberg J."/>
            <person name="Griggs A."/>
            <person name="Gujja S."/>
            <person name="Hansen M."/>
            <person name="Heiman D."/>
            <person name="Howarth C."/>
            <person name="Larimer J."/>
            <person name="Lui A."/>
            <person name="MacDonald P.J.P."/>
            <person name="McCowen C."/>
            <person name="Montmayeur A."/>
            <person name="Murphy C."/>
            <person name="Neiman D."/>
            <person name="Pearson M."/>
            <person name="Priest M."/>
            <person name="Roberts A."/>
            <person name="Saif S."/>
            <person name="Shea T."/>
            <person name="Sisk P."/>
            <person name="Stolte C."/>
            <person name="Sykes S."/>
            <person name="Wortman J."/>
            <person name="Nusbaum C."/>
            <person name="Birren B."/>
        </authorList>
    </citation>
    <scope>NUCLEOTIDE SEQUENCE [LARGE SCALE GENOMIC DNA]</scope>
    <source>
        <strain evidence="9 10">YIT 12061</strain>
    </source>
</reference>